<feature type="region of interest" description="N-terminal hotdog fold" evidence="7">
    <location>
        <begin position="911"/>
        <end position="1042"/>
    </location>
</feature>
<dbReference type="EMBL" id="PUHP01000714">
    <property type="protein sequence ID" value="TQN68368.1"/>
    <property type="molecule type" value="Genomic_DNA"/>
</dbReference>
<dbReference type="InterPro" id="IPR013154">
    <property type="entry name" value="ADH-like_N"/>
</dbReference>
<dbReference type="SUPFAM" id="SSF51735">
    <property type="entry name" value="NAD(P)-binding Rossmann-fold domains"/>
    <property type="match status" value="2"/>
</dbReference>
<keyword evidence="1" id="KW-0596">Phosphopantetheine</keyword>
<evidence type="ECO:0000256" key="3">
    <source>
        <dbReference type="ARBA" id="ARBA00022603"/>
    </source>
</evidence>
<dbReference type="InterPro" id="IPR014043">
    <property type="entry name" value="Acyl_transferase_dom"/>
</dbReference>
<dbReference type="SUPFAM" id="SSF53335">
    <property type="entry name" value="S-adenosyl-L-methionine-dependent methyltransferases"/>
    <property type="match status" value="1"/>
</dbReference>
<evidence type="ECO:0000259" key="9">
    <source>
        <dbReference type="PROSITE" id="PS52004"/>
    </source>
</evidence>
<feature type="domain" description="PKS/mFAS DH" evidence="10">
    <location>
        <begin position="911"/>
        <end position="1201"/>
    </location>
</feature>
<dbReference type="InterPro" id="IPR050091">
    <property type="entry name" value="PKS_NRPS_Biosynth_Enz"/>
</dbReference>
<feature type="region of interest" description="Disordered" evidence="8">
    <location>
        <begin position="1196"/>
        <end position="1225"/>
    </location>
</feature>
<dbReference type="InterPro" id="IPR042104">
    <property type="entry name" value="PKS_dehydratase_sf"/>
</dbReference>
<name>A0A5Q4BN34_9PEZI</name>
<keyword evidence="2" id="KW-0597">Phosphoprotein</keyword>
<dbReference type="Pfam" id="PF00109">
    <property type="entry name" value="ketoacyl-synt"/>
    <property type="match status" value="1"/>
</dbReference>
<evidence type="ECO:0000313" key="12">
    <source>
        <dbReference type="Proteomes" id="UP000326340"/>
    </source>
</evidence>
<dbReference type="CDD" id="cd00833">
    <property type="entry name" value="PKS"/>
    <property type="match status" value="1"/>
</dbReference>
<dbReference type="GO" id="GO:0016491">
    <property type="term" value="F:oxidoreductase activity"/>
    <property type="evidence" value="ECO:0007669"/>
    <property type="project" value="UniProtKB-KW"/>
</dbReference>
<dbReference type="PANTHER" id="PTHR43775:SF49">
    <property type="entry name" value="SYNTHASE, PUTATIVE (JCVI)-RELATED"/>
    <property type="match status" value="1"/>
</dbReference>
<dbReference type="InterPro" id="IPR049900">
    <property type="entry name" value="PKS_mFAS_DH"/>
</dbReference>
<dbReference type="Pfam" id="PF13602">
    <property type="entry name" value="ADH_zinc_N_2"/>
    <property type="match status" value="1"/>
</dbReference>
<dbReference type="InterPro" id="IPR057326">
    <property type="entry name" value="KR_dom"/>
</dbReference>
<feature type="compositionally biased region" description="Acidic residues" evidence="8">
    <location>
        <begin position="1214"/>
        <end position="1225"/>
    </location>
</feature>
<gene>
    <name evidence="11" type="primary">FUM1-2</name>
    <name evidence="11" type="ORF">CSHISOI_06915</name>
</gene>
<accession>A0A5Q4BN34</accession>
<dbReference type="Pfam" id="PF08240">
    <property type="entry name" value="ADH_N"/>
    <property type="match status" value="1"/>
</dbReference>
<dbReference type="Proteomes" id="UP000326340">
    <property type="component" value="Unassembled WGS sequence"/>
</dbReference>
<evidence type="ECO:0000256" key="8">
    <source>
        <dbReference type="SAM" id="MobiDB-lite"/>
    </source>
</evidence>
<dbReference type="InterPro" id="IPR013968">
    <property type="entry name" value="PKS_KR"/>
</dbReference>
<dbReference type="InterPro" id="IPR016035">
    <property type="entry name" value="Acyl_Trfase/lysoPLipase"/>
</dbReference>
<dbReference type="SMART" id="SM00827">
    <property type="entry name" value="PKS_AT"/>
    <property type="match status" value="1"/>
</dbReference>
<evidence type="ECO:0000256" key="7">
    <source>
        <dbReference type="PROSITE-ProRule" id="PRU01363"/>
    </source>
</evidence>
<dbReference type="SUPFAM" id="SSF52151">
    <property type="entry name" value="FabD/lysophospholipase-like"/>
    <property type="match status" value="1"/>
</dbReference>
<dbReference type="InterPro" id="IPR032821">
    <property type="entry name" value="PKS_assoc"/>
</dbReference>
<feature type="region of interest" description="C-terminal hotdog fold" evidence="7">
    <location>
        <begin position="1055"/>
        <end position="1201"/>
    </location>
</feature>
<comment type="caution">
    <text evidence="11">The sequence shown here is derived from an EMBL/GenBank/DDBJ whole genome shotgun (WGS) entry which is preliminary data.</text>
</comment>
<evidence type="ECO:0000256" key="4">
    <source>
        <dbReference type="ARBA" id="ARBA00022679"/>
    </source>
</evidence>
<dbReference type="InterPro" id="IPR049551">
    <property type="entry name" value="PKS_DH_C"/>
</dbReference>
<dbReference type="InterPro" id="IPR014030">
    <property type="entry name" value="Ketoacyl_synth_N"/>
</dbReference>
<dbReference type="InterPro" id="IPR001227">
    <property type="entry name" value="Ac_transferase_dom_sf"/>
</dbReference>
<dbReference type="InterPro" id="IPR020841">
    <property type="entry name" value="PKS_Beta-ketoAc_synthase_dom"/>
</dbReference>
<dbReference type="GO" id="GO:0044550">
    <property type="term" value="P:secondary metabolite biosynthetic process"/>
    <property type="evidence" value="ECO:0007669"/>
    <property type="project" value="TreeGrafter"/>
</dbReference>
<dbReference type="SUPFAM" id="SSF53901">
    <property type="entry name" value="Thiolase-like"/>
    <property type="match status" value="1"/>
</dbReference>
<keyword evidence="4" id="KW-0808">Transferase</keyword>
<evidence type="ECO:0000259" key="10">
    <source>
        <dbReference type="PROSITE" id="PS52019"/>
    </source>
</evidence>
<dbReference type="PROSITE" id="PS52004">
    <property type="entry name" value="KS3_2"/>
    <property type="match status" value="1"/>
</dbReference>
<sequence>MCNDATTPAAGAACNGERHDANQLYEPIAIIGMGMRLPGRVHNAADYWDLLVNGRSGRCRVPESRYNVDNWYGPGRALHVPTEFGYFLEELNLAHVDASFWSFTRQEAELMDPRQRLFLEVAYEALESSGSTSWRGGDVGVYVGTMGEDWLRLESHDQQSLNQVRPDVYGDYILANRASYEFDLTGPSLVVRTACSASMVALHQACRDLHSGDCSSALVGGANLILTPEDTAAMHQNGVLSPSGSCKSFDADADGFARGEGVSAIYVKKLSDAVRDGDPIRAVIRSTCVAGNGRTPGLTTPNPVIHERLMRRGHEIAGIADLSKTAMVECHGTGTPVGDPLEVGAVANIWGQDGIYIGSVKPNLGHAEGASGLSSIIKMVLALENSTIPPNINFKTPNPRIPWESAKLKVPTEALPWPTDRLERVSVNSFGIGGSNAHVLLESAACFGLPPPAAKLANGTKHGALNQRLLVLSATNPDSVHALSRNVGEYLGRSPESLHDVAYSLASRREAHTHRAFCVTDGNAPLKMSPVTKPRSPPPELVWVFTGQGAQWAQMGKELVEQEPLFQQRIDALDKVLAGLSEPPPWTLKEMLLAPKDESRLSEAEFSQPCLAAIQVALVDLLRSWGVAPSAVVGHSSGETAAAYASGAVTAEEAILIAYHRGQITRIIKAAHEGGMAAVGLGREQVERFLLPGVIVGCENSPSNVTLSGEADVLREILREIRSRHPEMVARSLRVECGYHSQHMESAAGDLTSRLEGLSLRNKSPRVPFYSSVTGVKNTDMSHSYWVRNVVSPVLFSTAVQAVLDDFKSPVFVELGPHSALAGPLRQIMQLKNRTTALYVPTLVRNQDAVSTVLNAAGELWSAGAEIDMAAVNPAGAFLTDLPTYPWHHKEEFWLEGRLPRSWRFRPFAHHELLGSRVEEMSDACPAWRCNLRLQDVPWLRDHVVGDDAVFPASGFISMVGEALRQLTGSVGFTLNQVSLEAVLALGDEAVELVTVLNPAATSRPPRGQPATYDFSISSLSEGSKSWIKHVSGQCRAGGSARQRVPPEMPALPLPRRVSASSFYNTWRRFGLSYGTAFRGLSSVSSHVSERRAVATLDDGHSAYGNAVYAVHPATLDASMHAAIIAGCQGLERNFKRLEVPRFIQEIHVRKPTGSIQVVASAGAPEQVTASAANVVGVSGGEVVIDISGLQVRAVDNRSSSSSSSSSSSRTFDEGEGEDGEEDEDTHAGVVLEWKPDMDFASPAQLLRRRRADARSHVLDELVLACIVDLRAQLQFLPATQPHLVGFKSWLDASYREAMTGQYAEMPGSFEIATMGPKKRHEFFFKTLEACKNAADAADAGAAVSDMAHAVYRVQCFGAGCFSGSPHAVKMLTQPDHLAASLGLIDDVDLSDLLRLMRHKKPNMSILHVDPTPEPDDVSSVFLPPGGAKHTRGTYIYAGKHAKPAQLMEKRLRSTPAAKYKQLVIDEDPMSQGFAEESFDLIISQPTMSSFSMDSIINMRKLLKPRGRLILRHANPASKVLRLAFGLVPEFNHGAESPVQPVDLRDQLSRAGFDDASAVTFTGEHGRITVATPCQYAAKPTRASVLCQDPSHPDVSGVLTLLQSRGLALQCFSPGQHLPRGRPVLCLLDLESPFLHTMDAARWEGLKKSLFSAQDEKALWVTGASQVGCRDDPNYSLTLGAARSVRRELSMDLATLELESFDADGWDATAAVLESFGGRGRPVGGGGGEVEPDTEYVFSGGAIRICRFRSVKVLDELREGRDDDDDEGDDAPKQVKMAKPGFLQTLRWEETEHVNLSGDRLRIAVRAVGLNDKDLHASPSSTSIDVNGLGNFGLEGSGVVVGVGPDARQFRVGDRVAFSHDNALSTRATLSESLCARMPDSMSFEEAASTPYSFGTALYALMELGKLNKGQSVLIHSASDALGVAAVQVAKMIGAETPDQGSYLAASYGIPQNRILSCKDASFAQGVLKSTGGVDVVFNTLSDFIQESWICVAPLGTLVHVVQDTTTRPAAHLLRMDLSSSNRTFITVDLDDLRVQRPRECTRLLEQAFTLTRFGLNKPESAIKTFPASDAASAFQHLRSPERIGRVVVTMPDSSGELQARPRRSKMVLRPGRTYIIVGGVGGLGQATARFLVERGARNLIFFSRSAEEFAKGHPEYFGELEFLGCKTQAVSGSVDDMADVVKMVNTSTTPVGGILHAAMVLQTPTQDMNLADMTLEQWQAAVSPKVRGTWNLHHALQAQSEPLDFFFLFSSLSGLGGQIGQANYAAANAFLDAFAQYRHARGLACSVLDIGIMEDIGVLARETNRLEALRAMSQHCLHEQDLLDAMELMIKRSGGSRENGGGRGRSSGPADGYTNPSQLAIGMRHSPSSSSSSSATSSHRSGWRRDPRSLFLADPSTSAGQLRDDPHEADSSSSSSSSSLKEFLQSCSSDPARLSSDEAREFLAREIGGALRGFMMRRDEEVDLSLPLQTDSLVTVELRNWFRQKVGVAFTVLELRSAESIRALGGLTAVKLAAVHEAVG</sequence>
<dbReference type="SMART" id="SM00825">
    <property type="entry name" value="PKS_KS"/>
    <property type="match status" value="1"/>
</dbReference>
<dbReference type="Gene3D" id="3.10.129.110">
    <property type="entry name" value="Polyketide synthase dehydratase"/>
    <property type="match status" value="1"/>
</dbReference>
<dbReference type="GO" id="GO:0032259">
    <property type="term" value="P:methylation"/>
    <property type="evidence" value="ECO:0007669"/>
    <property type="project" value="UniProtKB-KW"/>
</dbReference>
<dbReference type="InterPro" id="IPR020843">
    <property type="entry name" value="ER"/>
</dbReference>
<dbReference type="InterPro" id="IPR049552">
    <property type="entry name" value="PKS_DH_N"/>
</dbReference>
<dbReference type="Pfam" id="PF21089">
    <property type="entry name" value="PKS_DH_N"/>
    <property type="match status" value="1"/>
</dbReference>
<keyword evidence="12" id="KW-1185">Reference proteome</keyword>
<dbReference type="InterPro" id="IPR020807">
    <property type="entry name" value="PKS_DH"/>
</dbReference>
<dbReference type="SUPFAM" id="SSF50129">
    <property type="entry name" value="GroES-like"/>
    <property type="match status" value="1"/>
</dbReference>
<dbReference type="Gene3D" id="3.40.50.150">
    <property type="entry name" value="Vaccinia Virus protein VP39"/>
    <property type="match status" value="1"/>
</dbReference>
<organism evidence="11 12">
    <name type="scientific">Colletotrichum shisoi</name>
    <dbReference type="NCBI Taxonomy" id="2078593"/>
    <lineage>
        <taxon>Eukaryota</taxon>
        <taxon>Fungi</taxon>
        <taxon>Dikarya</taxon>
        <taxon>Ascomycota</taxon>
        <taxon>Pezizomycotina</taxon>
        <taxon>Sordariomycetes</taxon>
        <taxon>Hypocreomycetidae</taxon>
        <taxon>Glomerellales</taxon>
        <taxon>Glomerellaceae</taxon>
        <taxon>Colletotrichum</taxon>
        <taxon>Colletotrichum destructivum species complex</taxon>
    </lineage>
</organism>
<protein>
    <submittedName>
        <fullName evidence="11">Highly reducing polyketide synthase FUM1</fullName>
    </submittedName>
</protein>
<dbReference type="InterPro" id="IPR016036">
    <property type="entry name" value="Malonyl_transacylase_ACP-bd"/>
</dbReference>
<dbReference type="Pfam" id="PF00698">
    <property type="entry name" value="Acyl_transf_1"/>
    <property type="match status" value="1"/>
</dbReference>
<dbReference type="CDD" id="cd05195">
    <property type="entry name" value="enoyl_red"/>
    <property type="match status" value="1"/>
</dbReference>
<dbReference type="Gene3D" id="3.30.70.3290">
    <property type="match status" value="1"/>
</dbReference>
<feature type="active site" description="Proton donor; for dehydratase activity" evidence="7">
    <location>
        <position position="1117"/>
    </location>
</feature>
<dbReference type="PROSITE" id="PS52019">
    <property type="entry name" value="PKS_MFAS_DH"/>
    <property type="match status" value="1"/>
</dbReference>
<feature type="active site" description="Proton acceptor; for dehydratase activity" evidence="7">
    <location>
        <position position="943"/>
    </location>
</feature>
<keyword evidence="6" id="KW-0511">Multifunctional enzyme</keyword>
<dbReference type="Gene3D" id="3.40.47.10">
    <property type="match status" value="1"/>
</dbReference>
<dbReference type="PANTHER" id="PTHR43775">
    <property type="entry name" value="FATTY ACID SYNTHASE"/>
    <property type="match status" value="1"/>
</dbReference>
<dbReference type="SUPFAM" id="SSF55048">
    <property type="entry name" value="Probable ACP-binding domain of malonyl-CoA ACP transacylase"/>
    <property type="match status" value="1"/>
</dbReference>
<evidence type="ECO:0000256" key="1">
    <source>
        <dbReference type="ARBA" id="ARBA00022450"/>
    </source>
</evidence>
<evidence type="ECO:0000256" key="5">
    <source>
        <dbReference type="ARBA" id="ARBA00023002"/>
    </source>
</evidence>
<evidence type="ECO:0000313" key="11">
    <source>
        <dbReference type="EMBL" id="TQN68368.1"/>
    </source>
</evidence>
<reference evidence="11 12" key="1">
    <citation type="journal article" date="2019" name="Sci. Rep.">
        <title>Colletotrichum shisoi sp. nov., an anthracnose pathogen of Perilla frutescens in Japan: molecular phylogenetic, morphological and genomic evidence.</title>
        <authorList>
            <person name="Gan P."/>
            <person name="Tsushima A."/>
            <person name="Hiroyama R."/>
            <person name="Narusaka M."/>
            <person name="Takano Y."/>
            <person name="Narusaka Y."/>
            <person name="Kawaradani M."/>
            <person name="Damm U."/>
            <person name="Shirasu K."/>
        </authorList>
    </citation>
    <scope>NUCLEOTIDE SEQUENCE [LARGE SCALE GENOMIC DNA]</scope>
    <source>
        <strain evidence="11 12">PG-2018a</strain>
    </source>
</reference>
<dbReference type="InterPro" id="IPR014031">
    <property type="entry name" value="Ketoacyl_synth_C"/>
</dbReference>
<dbReference type="InterPro" id="IPR016039">
    <property type="entry name" value="Thiolase-like"/>
</dbReference>
<evidence type="ECO:0000256" key="6">
    <source>
        <dbReference type="ARBA" id="ARBA00023268"/>
    </source>
</evidence>
<dbReference type="GO" id="GO:0004312">
    <property type="term" value="F:fatty acid synthase activity"/>
    <property type="evidence" value="ECO:0007669"/>
    <property type="project" value="TreeGrafter"/>
</dbReference>
<feature type="domain" description="Ketosynthase family 3 (KS3)" evidence="9">
    <location>
        <begin position="25"/>
        <end position="443"/>
    </location>
</feature>
<dbReference type="Pfam" id="PF02801">
    <property type="entry name" value="Ketoacyl-synt_C"/>
    <property type="match status" value="1"/>
</dbReference>
<keyword evidence="3" id="KW-0489">Methyltransferase</keyword>
<dbReference type="Gene3D" id="3.40.50.720">
    <property type="entry name" value="NAD(P)-binding Rossmann-like Domain"/>
    <property type="match status" value="2"/>
</dbReference>
<feature type="compositionally biased region" description="Low complexity" evidence="8">
    <location>
        <begin position="2367"/>
        <end position="2381"/>
    </location>
</feature>
<dbReference type="Gene3D" id="3.40.366.10">
    <property type="entry name" value="Malonyl-Coenzyme A Acyl Carrier Protein, domain 2"/>
    <property type="match status" value="1"/>
</dbReference>
<dbReference type="SMART" id="SM00829">
    <property type="entry name" value="PKS_ER"/>
    <property type="match status" value="1"/>
</dbReference>
<dbReference type="Gene3D" id="3.90.180.10">
    <property type="entry name" value="Medium-chain alcohol dehydrogenases, catalytic domain"/>
    <property type="match status" value="1"/>
</dbReference>
<dbReference type="InterPro" id="IPR036291">
    <property type="entry name" value="NAD(P)-bd_dom_sf"/>
</dbReference>
<dbReference type="GO" id="GO:0008168">
    <property type="term" value="F:methyltransferase activity"/>
    <property type="evidence" value="ECO:0007669"/>
    <property type="project" value="UniProtKB-KW"/>
</dbReference>
<evidence type="ECO:0000256" key="2">
    <source>
        <dbReference type="ARBA" id="ARBA00022553"/>
    </source>
</evidence>
<keyword evidence="5" id="KW-0560">Oxidoreductase</keyword>
<dbReference type="Pfam" id="PF16197">
    <property type="entry name" value="KAsynt_C_assoc"/>
    <property type="match status" value="1"/>
</dbReference>
<dbReference type="OrthoDB" id="329835at2759"/>
<feature type="compositionally biased region" description="Low complexity" evidence="8">
    <location>
        <begin position="1199"/>
        <end position="1209"/>
    </location>
</feature>
<dbReference type="InterPro" id="IPR011032">
    <property type="entry name" value="GroES-like_sf"/>
</dbReference>
<dbReference type="SMART" id="SM00826">
    <property type="entry name" value="PKS_DH"/>
    <property type="match status" value="1"/>
</dbReference>
<feature type="region of interest" description="Disordered" evidence="8">
    <location>
        <begin position="2334"/>
        <end position="2423"/>
    </location>
</feature>
<dbReference type="SMART" id="SM00822">
    <property type="entry name" value="PKS_KR"/>
    <property type="match status" value="1"/>
</dbReference>
<proteinExistence type="predicted"/>
<dbReference type="Pfam" id="PF14765">
    <property type="entry name" value="PS-DH"/>
    <property type="match status" value="1"/>
</dbReference>
<dbReference type="InterPro" id="IPR029063">
    <property type="entry name" value="SAM-dependent_MTases_sf"/>
</dbReference>
<dbReference type="GO" id="GO:0006633">
    <property type="term" value="P:fatty acid biosynthetic process"/>
    <property type="evidence" value="ECO:0007669"/>
    <property type="project" value="TreeGrafter"/>
</dbReference>
<dbReference type="Pfam" id="PF08659">
    <property type="entry name" value="KR"/>
    <property type="match status" value="1"/>
</dbReference>